<dbReference type="Proteomes" id="UP000620124">
    <property type="component" value="Unassembled WGS sequence"/>
</dbReference>
<keyword evidence="2" id="KW-1185">Reference proteome</keyword>
<proteinExistence type="predicted"/>
<gene>
    <name evidence="1" type="ORF">MVEN_02335700</name>
</gene>
<protein>
    <recommendedName>
        <fullName evidence="3">BTB domain-containing protein</fullName>
    </recommendedName>
</protein>
<name>A0A8H7CDP8_9AGAR</name>
<sequence>MSEDLVPTRHPRFYFSDGGAIFKLNSVDRSVAFLYNLHPGLLSERAGFFKSLFSLPRTPNCTSNILTEGKSDENPIELSLCVTQTDFDNLLTYLYMGPSAHPKTTEFLISVMKLSAFFDIQDGMDHAKAEITRRGDCIHPALRFELARCFGVNEWIEPTFRRQMEMSLVELSSSDVLQIGHFGYYWLTQTKAKIADLRASISFNVPPVLNSMECPTPDYCARSWYQEWVFNVRTLLHHPDQWTSCMSLLDQLRNVHIAGLCDACQDLTVTWIWGKQMLTREEDYIEEAIAALKDLQRNEPTRAVVSNSRILLSSDL</sequence>
<evidence type="ECO:0008006" key="3">
    <source>
        <dbReference type="Google" id="ProtNLM"/>
    </source>
</evidence>
<evidence type="ECO:0000313" key="1">
    <source>
        <dbReference type="EMBL" id="KAF7333789.1"/>
    </source>
</evidence>
<dbReference type="AlphaFoldDB" id="A0A8H7CDP8"/>
<dbReference type="OrthoDB" id="3058213at2759"/>
<comment type="caution">
    <text evidence="1">The sequence shown here is derived from an EMBL/GenBank/DDBJ whole genome shotgun (WGS) entry which is preliminary data.</text>
</comment>
<accession>A0A8H7CDP8</accession>
<organism evidence="1 2">
    <name type="scientific">Mycena venus</name>
    <dbReference type="NCBI Taxonomy" id="2733690"/>
    <lineage>
        <taxon>Eukaryota</taxon>
        <taxon>Fungi</taxon>
        <taxon>Dikarya</taxon>
        <taxon>Basidiomycota</taxon>
        <taxon>Agaricomycotina</taxon>
        <taxon>Agaricomycetes</taxon>
        <taxon>Agaricomycetidae</taxon>
        <taxon>Agaricales</taxon>
        <taxon>Marasmiineae</taxon>
        <taxon>Mycenaceae</taxon>
        <taxon>Mycena</taxon>
    </lineage>
</organism>
<dbReference type="EMBL" id="JACAZI010000028">
    <property type="protein sequence ID" value="KAF7333789.1"/>
    <property type="molecule type" value="Genomic_DNA"/>
</dbReference>
<reference evidence="1" key="1">
    <citation type="submission" date="2020-05" db="EMBL/GenBank/DDBJ databases">
        <title>Mycena genomes resolve the evolution of fungal bioluminescence.</title>
        <authorList>
            <person name="Tsai I.J."/>
        </authorList>
    </citation>
    <scope>NUCLEOTIDE SEQUENCE</scope>
    <source>
        <strain evidence="1">CCC161011</strain>
    </source>
</reference>
<evidence type="ECO:0000313" key="2">
    <source>
        <dbReference type="Proteomes" id="UP000620124"/>
    </source>
</evidence>